<reference evidence="2 3" key="1">
    <citation type="submission" date="2019-12" db="EMBL/GenBank/DDBJ databases">
        <title>Litoreibacter badius sp. nov., a novel bacteriochlorophyll a-containing bacterium in the genus Litoreibacter.</title>
        <authorList>
            <person name="Kanamuro M."/>
            <person name="Takabe Y."/>
            <person name="Mori K."/>
            <person name="Takaichi S."/>
            <person name="Hanada S."/>
        </authorList>
    </citation>
    <scope>NUCLEOTIDE SEQUENCE [LARGE SCALE GENOMIC DNA]</scope>
    <source>
        <strain evidence="2 3">K6</strain>
    </source>
</reference>
<accession>A0A6N6JL38</accession>
<evidence type="ECO:0000313" key="3">
    <source>
        <dbReference type="Proteomes" id="UP000436822"/>
    </source>
</evidence>
<dbReference type="EMBL" id="BLJE01000003">
    <property type="protein sequence ID" value="GFE65902.1"/>
    <property type="molecule type" value="Genomic_DNA"/>
</dbReference>
<organism evidence="2 3">
    <name type="scientific">Litoreibacter roseus</name>
    <dbReference type="NCBI Taxonomy" id="2601869"/>
    <lineage>
        <taxon>Bacteria</taxon>
        <taxon>Pseudomonadati</taxon>
        <taxon>Pseudomonadota</taxon>
        <taxon>Alphaproteobacteria</taxon>
        <taxon>Rhodobacterales</taxon>
        <taxon>Roseobacteraceae</taxon>
        <taxon>Litoreibacter</taxon>
    </lineage>
</organism>
<sequence>MFNVVGVPRMAFASIQSQRLDDPSVLGRIKSEGFVRKADGRQVHKGMGHLLTGLLSRAAAANLTGTWRKSPFFGEDGKPAKPIKQLTKEDVAHLS</sequence>
<dbReference type="Proteomes" id="UP000436822">
    <property type="component" value="Unassembled WGS sequence"/>
</dbReference>
<feature type="compositionally biased region" description="Basic and acidic residues" evidence="1">
    <location>
        <begin position="86"/>
        <end position="95"/>
    </location>
</feature>
<evidence type="ECO:0000313" key="2">
    <source>
        <dbReference type="EMBL" id="GFE65902.1"/>
    </source>
</evidence>
<evidence type="ECO:0000256" key="1">
    <source>
        <dbReference type="SAM" id="MobiDB-lite"/>
    </source>
</evidence>
<protein>
    <submittedName>
        <fullName evidence="2">Uncharacterized protein</fullName>
    </submittedName>
</protein>
<keyword evidence="3" id="KW-1185">Reference proteome</keyword>
<gene>
    <name evidence="2" type="ORF">KIN_29760</name>
</gene>
<dbReference type="AlphaFoldDB" id="A0A6N6JL38"/>
<comment type="caution">
    <text evidence="2">The sequence shown here is derived from an EMBL/GenBank/DDBJ whole genome shotgun (WGS) entry which is preliminary data.</text>
</comment>
<name>A0A6N6JL38_9RHOB</name>
<feature type="region of interest" description="Disordered" evidence="1">
    <location>
        <begin position="73"/>
        <end position="95"/>
    </location>
</feature>
<proteinExistence type="predicted"/>